<name>A0A392TQZ4_9FABA</name>
<accession>A0A392TQZ4</accession>
<keyword evidence="3" id="KW-1185">Reference proteome</keyword>
<proteinExistence type="predicted"/>
<sequence length="86" mass="9550">PFGFVKFSNVRDVTKLTKALNRVRARVASFDLFNRNVTEARKVRGDSGIEKKDGHNIPMMSKGGDEGPKMTRTKEATEVVNAPDDV</sequence>
<organism evidence="2 3">
    <name type="scientific">Trifolium medium</name>
    <dbReference type="NCBI Taxonomy" id="97028"/>
    <lineage>
        <taxon>Eukaryota</taxon>
        <taxon>Viridiplantae</taxon>
        <taxon>Streptophyta</taxon>
        <taxon>Embryophyta</taxon>
        <taxon>Tracheophyta</taxon>
        <taxon>Spermatophyta</taxon>
        <taxon>Magnoliopsida</taxon>
        <taxon>eudicotyledons</taxon>
        <taxon>Gunneridae</taxon>
        <taxon>Pentapetalae</taxon>
        <taxon>rosids</taxon>
        <taxon>fabids</taxon>
        <taxon>Fabales</taxon>
        <taxon>Fabaceae</taxon>
        <taxon>Papilionoideae</taxon>
        <taxon>50 kb inversion clade</taxon>
        <taxon>NPAAA clade</taxon>
        <taxon>Hologalegina</taxon>
        <taxon>IRL clade</taxon>
        <taxon>Trifolieae</taxon>
        <taxon>Trifolium</taxon>
    </lineage>
</organism>
<feature type="region of interest" description="Disordered" evidence="1">
    <location>
        <begin position="44"/>
        <end position="86"/>
    </location>
</feature>
<dbReference type="Proteomes" id="UP000265520">
    <property type="component" value="Unassembled WGS sequence"/>
</dbReference>
<evidence type="ECO:0000256" key="1">
    <source>
        <dbReference type="SAM" id="MobiDB-lite"/>
    </source>
</evidence>
<comment type="caution">
    <text evidence="2">The sequence shown here is derived from an EMBL/GenBank/DDBJ whole genome shotgun (WGS) entry which is preliminary data.</text>
</comment>
<feature type="compositionally biased region" description="Basic and acidic residues" evidence="1">
    <location>
        <begin position="63"/>
        <end position="77"/>
    </location>
</feature>
<evidence type="ECO:0008006" key="4">
    <source>
        <dbReference type="Google" id="ProtNLM"/>
    </source>
</evidence>
<feature type="non-terminal residue" evidence="2">
    <location>
        <position position="1"/>
    </location>
</feature>
<dbReference type="EMBL" id="LXQA010639519">
    <property type="protein sequence ID" value="MCI63573.1"/>
    <property type="molecule type" value="Genomic_DNA"/>
</dbReference>
<feature type="non-terminal residue" evidence="2">
    <location>
        <position position="86"/>
    </location>
</feature>
<evidence type="ECO:0000313" key="3">
    <source>
        <dbReference type="Proteomes" id="UP000265520"/>
    </source>
</evidence>
<reference evidence="2 3" key="1">
    <citation type="journal article" date="2018" name="Front. Plant Sci.">
        <title>Red Clover (Trifolium pratense) and Zigzag Clover (T. medium) - A Picture of Genomic Similarities and Differences.</title>
        <authorList>
            <person name="Dluhosova J."/>
            <person name="Istvanek J."/>
            <person name="Nedelnik J."/>
            <person name="Repkova J."/>
        </authorList>
    </citation>
    <scope>NUCLEOTIDE SEQUENCE [LARGE SCALE GENOMIC DNA]</scope>
    <source>
        <strain evidence="3">cv. 10/8</strain>
        <tissue evidence="2">Leaf</tissue>
    </source>
</reference>
<protein>
    <recommendedName>
        <fullName evidence="4">RNA recognition motif</fullName>
    </recommendedName>
</protein>
<feature type="compositionally biased region" description="Basic and acidic residues" evidence="1">
    <location>
        <begin position="44"/>
        <end position="55"/>
    </location>
</feature>
<evidence type="ECO:0000313" key="2">
    <source>
        <dbReference type="EMBL" id="MCI63573.1"/>
    </source>
</evidence>
<dbReference type="AlphaFoldDB" id="A0A392TQZ4"/>